<accession>A0A5E8B5Q7</accession>
<dbReference type="EMBL" id="CABVLU010000001">
    <property type="protein sequence ID" value="VVT46677.1"/>
    <property type="molecule type" value="Genomic_DNA"/>
</dbReference>
<keyword evidence="2" id="KW-1185">Reference proteome</keyword>
<dbReference type="RefSeq" id="XP_031851946.1">
    <property type="nucleotide sequence ID" value="XM_031996055.1"/>
</dbReference>
<proteinExistence type="predicted"/>
<dbReference type="GeneID" id="43580155"/>
<sequence length="1210" mass="130501">MQTTPDGYLLPCPETTSEYYSESSLSFDNDYQSSSSELENLSKISIIPSESTGDQVPNFTSDFTQSEEFSDTDASNSILASQLNPSVSHYEDSTTLYYISEISTPDDSSALLQTYFSTADISSNVEEASTTESAFTEEPSVSFYCIFPMKRDESFDSCNTACNSLSSVVLENGNTCSTLEDNLEALSVCIQCQPLYPDQIFLDSSILGKYEECDIEIISCSFISESNINEGVSTDSSLFESLISSDDDVVKSYSYSSFRTNDFSISYSVISERFSVSDTSVSDQGYSTPDISSKLSDSMTSSRLFSLDSDVLTNAEFSSHSTSYSFAETISNSDELIDLSSKLKEDSTEDLVMSSDFETSFGFTVSLTTDPSADYTVDSVSQSTFGAGSVDSNSVSSSGIISDSFSEIINSVTSQSSSVPSSSSTSDVLSDTFSTEISDPTFIFTSDFTENSTFDPIPDLISTSSSATTSPNSNTQFESSYDSDYFAFFSEKSFDSVSLISTSEISETRFIIVTKTSTVTATATTTVCEQNGSCSEDFTTETHTTTYCETETMTDVSTKQSTVTATSTEIQIKTVTVCDNNGCNELVTTEIYTTMVPKTEAVTQSHEIFTDIELDTIINTVTSTQIKTITMCSTGECKETPTTEVFTTTVHETAPVFKGTVYAKSTEYIVITKTSTNIQTQTITTCGSDFCKETPITKVDTTTIYETLPISTTVVSPTTTEHSIVTKTSTIAQTKTVTFCDFNGCKVAPTTEIYTTTVCKTVPVVVSSTATENRLVTKTSTASQINSATICDSNGCNETHTTVVYPTTIYETEPNFEGTFSSNGAVKPTKTYPTSVAVSTVTLASASTVSFTTIEGPKYVAKLSDGIQTKIVTVCDSHDCKEIQTTELFTNSVSDYGQISETSTKFTQQPKSAFETRIQIVTKTSLETKLGTVSVCNDHICTKSLESSIYKTGYHETVVPTAEAATSFTYVASVISFDTGISELTSEQVKTVTFCDSKSCIESATTEFVTLTTKSAVPVGSSVNTISNSLEKPASNIYFTTLHEASTVTVCRSESCTTIVTSTPVTKTINELISESTEVVRTKTLSSPYFLSSLIDSPIISPSTLEDKNILALTTISSFVSEGGNSYNPKQTDTAPLTKVETVSPETQTTIEYQVSSTKSIGNNTEIAQVSRTGNSQLTGSNTIEQVNGSTKGFPLSLILISFAFITFIL</sequence>
<reference evidence="1 2" key="1">
    <citation type="submission" date="2019-09" db="EMBL/GenBank/DDBJ databases">
        <authorList>
            <person name="Brejova B."/>
        </authorList>
    </citation>
    <scope>NUCLEOTIDE SEQUENCE [LARGE SCALE GENOMIC DNA]</scope>
</reference>
<evidence type="ECO:0000313" key="2">
    <source>
        <dbReference type="Proteomes" id="UP000398389"/>
    </source>
</evidence>
<organism evidence="1 2">
    <name type="scientific">Magnusiomyces paraingens</name>
    <dbReference type="NCBI Taxonomy" id="2606893"/>
    <lineage>
        <taxon>Eukaryota</taxon>
        <taxon>Fungi</taxon>
        <taxon>Dikarya</taxon>
        <taxon>Ascomycota</taxon>
        <taxon>Saccharomycotina</taxon>
        <taxon>Dipodascomycetes</taxon>
        <taxon>Dipodascales</taxon>
        <taxon>Dipodascaceae</taxon>
        <taxon>Magnusiomyces</taxon>
    </lineage>
</organism>
<dbReference type="Proteomes" id="UP000398389">
    <property type="component" value="Unassembled WGS sequence"/>
</dbReference>
<name>A0A5E8B5Q7_9ASCO</name>
<protein>
    <submittedName>
        <fullName evidence="1">Uncharacterized protein</fullName>
    </submittedName>
</protein>
<gene>
    <name evidence="1" type="ORF">SAPINGB_P001332</name>
</gene>
<dbReference type="AlphaFoldDB" id="A0A5E8B5Q7"/>
<evidence type="ECO:0000313" key="1">
    <source>
        <dbReference type="EMBL" id="VVT46677.1"/>
    </source>
</evidence>